<reference evidence="1 2" key="1">
    <citation type="submission" date="2024-04" db="EMBL/GenBank/DDBJ databases">
        <title>Tritrichomonas musculus Genome.</title>
        <authorList>
            <person name="Alves-Ferreira E."/>
            <person name="Grigg M."/>
            <person name="Lorenzi H."/>
            <person name="Galac M."/>
        </authorList>
    </citation>
    <scope>NUCLEOTIDE SEQUENCE [LARGE SCALE GENOMIC DNA]</scope>
    <source>
        <strain evidence="1 2">EAF2021</strain>
    </source>
</reference>
<evidence type="ECO:0000313" key="1">
    <source>
        <dbReference type="EMBL" id="KAK8882789.1"/>
    </source>
</evidence>
<proteinExistence type="predicted"/>
<organism evidence="1 2">
    <name type="scientific">Tritrichomonas musculus</name>
    <dbReference type="NCBI Taxonomy" id="1915356"/>
    <lineage>
        <taxon>Eukaryota</taxon>
        <taxon>Metamonada</taxon>
        <taxon>Parabasalia</taxon>
        <taxon>Tritrichomonadida</taxon>
        <taxon>Tritrichomonadidae</taxon>
        <taxon>Tritrichomonas</taxon>
    </lineage>
</organism>
<gene>
    <name evidence="1" type="ORF">M9Y10_045430</name>
</gene>
<sequence>MQKQGYLNMLSPSPEEREIKNQIDEITIKKLYDKKTAINHDYSSILKHENPLYEMAYHQLEIVYRNQNKRLDDWKKNYTESAHMTFNCTKEIIDHQREAANEDADQRILDYLAFKARLLMEQFPKQANYFQNLGWKSPIVQPETFKYPFRPEVDGETTDYKSIMFSEYETDEDKESHENEKDIILEQKPNINSIFGDLQIGETAFLNLPEGIALFVKIEGIEGDLIKFSTEDGEEISVPIIQFEDRRFFLQREMMNEKPELDL</sequence>
<comment type="caution">
    <text evidence="1">The sequence shown here is derived from an EMBL/GenBank/DDBJ whole genome shotgun (WGS) entry which is preliminary data.</text>
</comment>
<protein>
    <submittedName>
        <fullName evidence="1">Uncharacterized protein</fullName>
    </submittedName>
</protein>
<dbReference type="EMBL" id="JAPFFF010000009">
    <property type="protein sequence ID" value="KAK8882789.1"/>
    <property type="molecule type" value="Genomic_DNA"/>
</dbReference>
<dbReference type="Proteomes" id="UP001470230">
    <property type="component" value="Unassembled WGS sequence"/>
</dbReference>
<name>A0ABR2JVK5_9EUKA</name>
<accession>A0ABR2JVK5</accession>
<keyword evidence="2" id="KW-1185">Reference proteome</keyword>
<evidence type="ECO:0000313" key="2">
    <source>
        <dbReference type="Proteomes" id="UP001470230"/>
    </source>
</evidence>